<sequence length="116" mass="12863">MHDMSSVMEKIDAFVASAAQAVYEEEEVDETGVEPRDIHLVMTNIGVSRPKAVKALIVGRPEHRGRDRHTCIAIRDASKLKGILDKADIPFTLSRSGRPTTFTRDPDTSALEFHTC</sequence>
<comment type="caution">
    <text evidence="1">The sequence shown here is derived from an EMBL/GenBank/DDBJ whole genome shotgun (WGS) entry which is preliminary data.</text>
</comment>
<gene>
    <name evidence="1" type="ORF">CTI12_AA385780</name>
</gene>
<protein>
    <submittedName>
        <fullName evidence="1">Uncharacterized protein</fullName>
    </submittedName>
</protein>
<name>A0A2U1M3N4_ARTAN</name>
<accession>A0A2U1M3N4</accession>
<proteinExistence type="predicted"/>
<dbReference type="Gene3D" id="1.10.8.10">
    <property type="entry name" value="DNA helicase RuvA subunit, C-terminal domain"/>
    <property type="match status" value="1"/>
</dbReference>
<organism evidence="1 2">
    <name type="scientific">Artemisia annua</name>
    <name type="common">Sweet wormwood</name>
    <dbReference type="NCBI Taxonomy" id="35608"/>
    <lineage>
        <taxon>Eukaryota</taxon>
        <taxon>Viridiplantae</taxon>
        <taxon>Streptophyta</taxon>
        <taxon>Embryophyta</taxon>
        <taxon>Tracheophyta</taxon>
        <taxon>Spermatophyta</taxon>
        <taxon>Magnoliopsida</taxon>
        <taxon>eudicotyledons</taxon>
        <taxon>Gunneridae</taxon>
        <taxon>Pentapetalae</taxon>
        <taxon>asterids</taxon>
        <taxon>campanulids</taxon>
        <taxon>Asterales</taxon>
        <taxon>Asteraceae</taxon>
        <taxon>Asteroideae</taxon>
        <taxon>Anthemideae</taxon>
        <taxon>Artemisiinae</taxon>
        <taxon>Artemisia</taxon>
    </lineage>
</organism>
<evidence type="ECO:0000313" key="2">
    <source>
        <dbReference type="Proteomes" id="UP000245207"/>
    </source>
</evidence>
<dbReference type="Proteomes" id="UP000245207">
    <property type="component" value="Unassembled WGS sequence"/>
</dbReference>
<evidence type="ECO:0000313" key="1">
    <source>
        <dbReference type="EMBL" id="PWA55866.1"/>
    </source>
</evidence>
<dbReference type="STRING" id="35608.A0A2U1M3N4"/>
<dbReference type="InterPro" id="IPR016641">
    <property type="entry name" value="EGD2/NACA0like"/>
</dbReference>
<dbReference type="OrthoDB" id="5371818at2759"/>
<reference evidence="1 2" key="1">
    <citation type="journal article" date="2018" name="Mol. Plant">
        <title>The genome of Artemisia annua provides insight into the evolution of Asteraceae family and artemisinin biosynthesis.</title>
        <authorList>
            <person name="Shen Q."/>
            <person name="Zhang L."/>
            <person name="Liao Z."/>
            <person name="Wang S."/>
            <person name="Yan T."/>
            <person name="Shi P."/>
            <person name="Liu M."/>
            <person name="Fu X."/>
            <person name="Pan Q."/>
            <person name="Wang Y."/>
            <person name="Lv Z."/>
            <person name="Lu X."/>
            <person name="Zhang F."/>
            <person name="Jiang W."/>
            <person name="Ma Y."/>
            <person name="Chen M."/>
            <person name="Hao X."/>
            <person name="Li L."/>
            <person name="Tang Y."/>
            <person name="Lv G."/>
            <person name="Zhou Y."/>
            <person name="Sun X."/>
            <person name="Brodelius P.E."/>
            <person name="Rose J.K.C."/>
            <person name="Tang K."/>
        </authorList>
    </citation>
    <scope>NUCLEOTIDE SEQUENCE [LARGE SCALE GENOMIC DNA]</scope>
    <source>
        <strain evidence="2">cv. Huhao1</strain>
        <tissue evidence="1">Leaf</tissue>
    </source>
</reference>
<dbReference type="EMBL" id="PKPP01006638">
    <property type="protein sequence ID" value="PWA55866.1"/>
    <property type="molecule type" value="Genomic_DNA"/>
</dbReference>
<dbReference type="AlphaFoldDB" id="A0A2U1M3N4"/>
<dbReference type="PANTHER" id="PTHR21713">
    <property type="entry name" value="NASCENT POLYPEPTIDE ASSOCIATED COMPLEX ALPHA SUBUNIT-RELATED"/>
    <property type="match status" value="1"/>
</dbReference>
<keyword evidence="2" id="KW-1185">Reference proteome</keyword>
<dbReference type="GO" id="GO:0005854">
    <property type="term" value="C:nascent polypeptide-associated complex"/>
    <property type="evidence" value="ECO:0007669"/>
    <property type="project" value="InterPro"/>
</dbReference>